<evidence type="ECO:0000256" key="1">
    <source>
        <dbReference type="SAM" id="MobiDB-lite"/>
    </source>
</evidence>
<proteinExistence type="predicted"/>
<evidence type="ECO:0000313" key="3">
    <source>
        <dbReference type="Proteomes" id="UP000826271"/>
    </source>
</evidence>
<dbReference type="Pfam" id="PF05097">
    <property type="entry name" value="DUF688"/>
    <property type="match status" value="1"/>
</dbReference>
<dbReference type="AlphaFoldDB" id="A0AAV6XC54"/>
<gene>
    <name evidence="2" type="ORF">BUALT_Bualt08G0116800</name>
</gene>
<reference evidence="2" key="1">
    <citation type="submission" date="2019-10" db="EMBL/GenBank/DDBJ databases">
        <authorList>
            <person name="Zhang R."/>
            <person name="Pan Y."/>
            <person name="Wang J."/>
            <person name="Ma R."/>
            <person name="Yu S."/>
        </authorList>
    </citation>
    <scope>NUCLEOTIDE SEQUENCE</scope>
    <source>
        <strain evidence="2">LA-IB0</strain>
        <tissue evidence="2">Leaf</tissue>
    </source>
</reference>
<feature type="region of interest" description="Disordered" evidence="1">
    <location>
        <begin position="143"/>
        <end position="164"/>
    </location>
</feature>
<feature type="compositionally biased region" description="Polar residues" evidence="1">
    <location>
        <begin position="36"/>
        <end position="47"/>
    </location>
</feature>
<protein>
    <submittedName>
        <fullName evidence="2">Uncharacterized protein</fullName>
    </submittedName>
</protein>
<accession>A0AAV6XC54</accession>
<keyword evidence="3" id="KW-1185">Reference proteome</keyword>
<comment type="caution">
    <text evidence="2">The sequence shown here is derived from an EMBL/GenBank/DDBJ whole genome shotgun (WGS) entry which is preliminary data.</text>
</comment>
<dbReference type="PANTHER" id="PTHR35466">
    <property type="entry name" value="SERINE/ARGININE REPETITIVE MATRIX PROTEIN 1"/>
    <property type="match status" value="1"/>
</dbReference>
<feature type="region of interest" description="Disordered" evidence="1">
    <location>
        <begin position="19"/>
        <end position="62"/>
    </location>
</feature>
<sequence>MSIDDSFKKPGAVPFKWEIRPGVPKLHNPSPPSDLEFQNQSPLSIHNSPLPETPPKLKPPPAGFYYFQSEPRSYSFGSTPRTRSLRFGMPGFTRPDIVSSAGCFPSPLVKRKNEKKRIDDHPGSEPEYYSDLDIPARWSVSSRRSVSPLSSSFASYKSSPRPVPKDAEWAAFGLF</sequence>
<dbReference type="InterPro" id="IPR007789">
    <property type="entry name" value="DUF688"/>
</dbReference>
<feature type="compositionally biased region" description="Pro residues" evidence="1">
    <location>
        <begin position="51"/>
        <end position="62"/>
    </location>
</feature>
<dbReference type="PANTHER" id="PTHR35466:SF4">
    <property type="entry name" value="EXPRESSED PROTEIN"/>
    <property type="match status" value="1"/>
</dbReference>
<dbReference type="EMBL" id="WHWC01000008">
    <property type="protein sequence ID" value="KAG8378237.1"/>
    <property type="molecule type" value="Genomic_DNA"/>
</dbReference>
<evidence type="ECO:0000313" key="2">
    <source>
        <dbReference type="EMBL" id="KAG8378237.1"/>
    </source>
</evidence>
<organism evidence="2 3">
    <name type="scientific">Buddleja alternifolia</name>
    <dbReference type="NCBI Taxonomy" id="168488"/>
    <lineage>
        <taxon>Eukaryota</taxon>
        <taxon>Viridiplantae</taxon>
        <taxon>Streptophyta</taxon>
        <taxon>Embryophyta</taxon>
        <taxon>Tracheophyta</taxon>
        <taxon>Spermatophyta</taxon>
        <taxon>Magnoliopsida</taxon>
        <taxon>eudicotyledons</taxon>
        <taxon>Gunneridae</taxon>
        <taxon>Pentapetalae</taxon>
        <taxon>asterids</taxon>
        <taxon>lamiids</taxon>
        <taxon>Lamiales</taxon>
        <taxon>Scrophulariaceae</taxon>
        <taxon>Buddlejeae</taxon>
        <taxon>Buddleja</taxon>
    </lineage>
</organism>
<dbReference type="Proteomes" id="UP000826271">
    <property type="component" value="Unassembled WGS sequence"/>
</dbReference>
<feature type="compositionally biased region" description="Low complexity" evidence="1">
    <location>
        <begin position="143"/>
        <end position="155"/>
    </location>
</feature>
<name>A0AAV6XC54_9LAMI</name>